<reference evidence="1" key="1">
    <citation type="journal article" date="2023" name="Mol. Phylogenet. Evol.">
        <title>Genome-scale phylogeny and comparative genomics of the fungal order Sordariales.</title>
        <authorList>
            <person name="Hensen N."/>
            <person name="Bonometti L."/>
            <person name="Westerberg I."/>
            <person name="Brannstrom I.O."/>
            <person name="Guillou S."/>
            <person name="Cros-Aarteil S."/>
            <person name="Calhoun S."/>
            <person name="Haridas S."/>
            <person name="Kuo A."/>
            <person name="Mondo S."/>
            <person name="Pangilinan J."/>
            <person name="Riley R."/>
            <person name="LaButti K."/>
            <person name="Andreopoulos B."/>
            <person name="Lipzen A."/>
            <person name="Chen C."/>
            <person name="Yan M."/>
            <person name="Daum C."/>
            <person name="Ng V."/>
            <person name="Clum A."/>
            <person name="Steindorff A."/>
            <person name="Ohm R.A."/>
            <person name="Martin F."/>
            <person name="Silar P."/>
            <person name="Natvig D.O."/>
            <person name="Lalanne C."/>
            <person name="Gautier V."/>
            <person name="Ament-Velasquez S.L."/>
            <person name="Kruys A."/>
            <person name="Hutchinson M.I."/>
            <person name="Powell A.J."/>
            <person name="Barry K."/>
            <person name="Miller A.N."/>
            <person name="Grigoriev I.V."/>
            <person name="Debuchy R."/>
            <person name="Gladieux P."/>
            <person name="Hiltunen Thoren M."/>
            <person name="Johannesson H."/>
        </authorList>
    </citation>
    <scope>NUCLEOTIDE SEQUENCE</scope>
    <source>
        <strain evidence="1">CBS 757.83</strain>
    </source>
</reference>
<dbReference type="EMBL" id="MU863741">
    <property type="protein sequence ID" value="KAK4096082.1"/>
    <property type="molecule type" value="Genomic_DNA"/>
</dbReference>
<evidence type="ECO:0000313" key="2">
    <source>
        <dbReference type="Proteomes" id="UP001305647"/>
    </source>
</evidence>
<keyword evidence="2" id="KW-1185">Reference proteome</keyword>
<reference evidence="1" key="2">
    <citation type="submission" date="2023-05" db="EMBL/GenBank/DDBJ databases">
        <authorList>
            <consortium name="Lawrence Berkeley National Laboratory"/>
            <person name="Steindorff A."/>
            <person name="Hensen N."/>
            <person name="Bonometti L."/>
            <person name="Westerberg I."/>
            <person name="Brannstrom I.O."/>
            <person name="Guillou S."/>
            <person name="Cros-Aarteil S."/>
            <person name="Calhoun S."/>
            <person name="Haridas S."/>
            <person name="Kuo A."/>
            <person name="Mondo S."/>
            <person name="Pangilinan J."/>
            <person name="Riley R."/>
            <person name="Labutti K."/>
            <person name="Andreopoulos B."/>
            <person name="Lipzen A."/>
            <person name="Chen C."/>
            <person name="Yanf M."/>
            <person name="Daum C."/>
            <person name="Ng V."/>
            <person name="Clum A."/>
            <person name="Ohm R."/>
            <person name="Martin F."/>
            <person name="Silar P."/>
            <person name="Natvig D."/>
            <person name="Lalanne C."/>
            <person name="Gautier V."/>
            <person name="Ament-Velasquez S.L."/>
            <person name="Kruys A."/>
            <person name="Hutchinson M.I."/>
            <person name="Powell A.J."/>
            <person name="Barry K."/>
            <person name="Miller A.N."/>
            <person name="Grigoriev I.V."/>
            <person name="Debuchy R."/>
            <person name="Gladieux P."/>
            <person name="Thoren M.H."/>
            <person name="Johannesson H."/>
        </authorList>
    </citation>
    <scope>NUCLEOTIDE SEQUENCE</scope>
    <source>
        <strain evidence="1">CBS 757.83</strain>
    </source>
</reference>
<proteinExistence type="predicted"/>
<name>A0AAN6PUY2_9PEZI</name>
<accession>A0AAN6PUY2</accession>
<comment type="caution">
    <text evidence="1">The sequence shown here is derived from an EMBL/GenBank/DDBJ whole genome shotgun (WGS) entry which is preliminary data.</text>
</comment>
<protein>
    <submittedName>
        <fullName evidence="1">Uncharacterized protein</fullName>
    </submittedName>
</protein>
<gene>
    <name evidence="1" type="ORF">N658DRAFT_56763</name>
</gene>
<organism evidence="1 2">
    <name type="scientific">Parathielavia hyrcaniae</name>
    <dbReference type="NCBI Taxonomy" id="113614"/>
    <lineage>
        <taxon>Eukaryota</taxon>
        <taxon>Fungi</taxon>
        <taxon>Dikarya</taxon>
        <taxon>Ascomycota</taxon>
        <taxon>Pezizomycotina</taxon>
        <taxon>Sordariomycetes</taxon>
        <taxon>Sordariomycetidae</taxon>
        <taxon>Sordariales</taxon>
        <taxon>Chaetomiaceae</taxon>
        <taxon>Parathielavia</taxon>
    </lineage>
</organism>
<dbReference type="AlphaFoldDB" id="A0AAN6PUY2"/>
<dbReference type="Proteomes" id="UP001305647">
    <property type="component" value="Unassembled WGS sequence"/>
</dbReference>
<sequence length="121" mass="13069">MFSSSAGVYLALLEVDVGLSSTFVDHLIFCLTGRRLFAGGTVPQFSVPWCTHGSQVNCTMKVAGAPSTVTRFRTAFPSDHSSNFATGTSSVSLSLSEEEPCDNGGMQVPRPCRRFARWDDL</sequence>
<evidence type="ECO:0000313" key="1">
    <source>
        <dbReference type="EMBL" id="KAK4096082.1"/>
    </source>
</evidence>